<dbReference type="EMBL" id="JACCBB010000001">
    <property type="protein sequence ID" value="NYD22615.1"/>
    <property type="molecule type" value="Genomic_DNA"/>
</dbReference>
<dbReference type="Proteomes" id="UP000521922">
    <property type="component" value="Unassembled WGS sequence"/>
</dbReference>
<accession>A0A7Y9DL49</accession>
<comment type="caution">
    <text evidence="1">The sequence shown here is derived from an EMBL/GenBank/DDBJ whole genome shotgun (WGS) entry which is preliminary data.</text>
</comment>
<organism evidence="1 2">
    <name type="scientific">Kineococcus aurantiacus</name>
    <dbReference type="NCBI Taxonomy" id="37633"/>
    <lineage>
        <taxon>Bacteria</taxon>
        <taxon>Bacillati</taxon>
        <taxon>Actinomycetota</taxon>
        <taxon>Actinomycetes</taxon>
        <taxon>Kineosporiales</taxon>
        <taxon>Kineosporiaceae</taxon>
        <taxon>Kineococcus</taxon>
    </lineage>
</organism>
<evidence type="ECO:0000313" key="1">
    <source>
        <dbReference type="EMBL" id="NYD22615.1"/>
    </source>
</evidence>
<sequence length="182" mass="19302">MAPLEVSTHDGDPARVATVLPGRGCTCDAPLLHSTRALLRDRGWTVRTVRWTTPPAPEELLDLAPGLLDAVQSRQHLVVAKSLSTRLLPLALQRDLPGTWLTPLLREPQVHRAAAAASAPTLLVGGSADPYWDAAAARGSGQRVLEVPGADHSLEVAGDLDASLRVLRTVLAAVGEFLDDLP</sequence>
<name>A0A7Y9DL49_9ACTN</name>
<reference evidence="1 2" key="1">
    <citation type="submission" date="2020-07" db="EMBL/GenBank/DDBJ databases">
        <title>Sequencing the genomes of 1000 actinobacteria strains.</title>
        <authorList>
            <person name="Klenk H.-P."/>
        </authorList>
    </citation>
    <scope>NUCLEOTIDE SEQUENCE [LARGE SCALE GENOMIC DNA]</scope>
    <source>
        <strain evidence="1 2">DSM 7487</strain>
    </source>
</reference>
<dbReference type="InterPro" id="IPR029058">
    <property type="entry name" value="AB_hydrolase_fold"/>
</dbReference>
<evidence type="ECO:0000313" key="2">
    <source>
        <dbReference type="Proteomes" id="UP000521922"/>
    </source>
</evidence>
<protein>
    <submittedName>
        <fullName evidence="1">Alpha-beta hydrolase superfamily lysophospholipase</fullName>
    </submittedName>
</protein>
<dbReference type="GO" id="GO:0016787">
    <property type="term" value="F:hydrolase activity"/>
    <property type="evidence" value="ECO:0007669"/>
    <property type="project" value="UniProtKB-KW"/>
</dbReference>
<proteinExistence type="predicted"/>
<dbReference type="RefSeq" id="WP_179751718.1">
    <property type="nucleotide sequence ID" value="NZ_BAAAGN010000018.1"/>
</dbReference>
<keyword evidence="2" id="KW-1185">Reference proteome</keyword>
<keyword evidence="1" id="KW-0378">Hydrolase</keyword>
<gene>
    <name evidence="1" type="ORF">BJ968_002155</name>
</gene>
<dbReference type="SUPFAM" id="SSF53474">
    <property type="entry name" value="alpha/beta-Hydrolases"/>
    <property type="match status" value="1"/>
</dbReference>
<dbReference type="AlphaFoldDB" id="A0A7Y9DL49"/>
<dbReference type="Gene3D" id="3.40.50.1820">
    <property type="entry name" value="alpha/beta hydrolase"/>
    <property type="match status" value="1"/>
</dbReference>